<proteinExistence type="predicted"/>
<gene>
    <name evidence="1" type="ORF">SCLCIDRAFT_1192822</name>
</gene>
<protein>
    <submittedName>
        <fullName evidence="1">Uncharacterized protein</fullName>
    </submittedName>
</protein>
<organism evidence="1 2">
    <name type="scientific">Scleroderma citrinum Foug A</name>
    <dbReference type="NCBI Taxonomy" id="1036808"/>
    <lineage>
        <taxon>Eukaryota</taxon>
        <taxon>Fungi</taxon>
        <taxon>Dikarya</taxon>
        <taxon>Basidiomycota</taxon>
        <taxon>Agaricomycotina</taxon>
        <taxon>Agaricomycetes</taxon>
        <taxon>Agaricomycetidae</taxon>
        <taxon>Boletales</taxon>
        <taxon>Sclerodermatineae</taxon>
        <taxon>Sclerodermataceae</taxon>
        <taxon>Scleroderma</taxon>
    </lineage>
</organism>
<reference evidence="2" key="2">
    <citation type="submission" date="2015-01" db="EMBL/GenBank/DDBJ databases">
        <title>Evolutionary Origins and Diversification of the Mycorrhizal Mutualists.</title>
        <authorList>
            <consortium name="DOE Joint Genome Institute"/>
            <consortium name="Mycorrhizal Genomics Consortium"/>
            <person name="Kohler A."/>
            <person name="Kuo A."/>
            <person name="Nagy L.G."/>
            <person name="Floudas D."/>
            <person name="Copeland A."/>
            <person name="Barry K.W."/>
            <person name="Cichocki N."/>
            <person name="Veneault-Fourrey C."/>
            <person name="LaButti K."/>
            <person name="Lindquist E.A."/>
            <person name="Lipzen A."/>
            <person name="Lundell T."/>
            <person name="Morin E."/>
            <person name="Murat C."/>
            <person name="Riley R."/>
            <person name="Ohm R."/>
            <person name="Sun H."/>
            <person name="Tunlid A."/>
            <person name="Henrissat B."/>
            <person name="Grigoriev I.V."/>
            <person name="Hibbett D.S."/>
            <person name="Martin F."/>
        </authorList>
    </citation>
    <scope>NUCLEOTIDE SEQUENCE [LARGE SCALE GENOMIC DNA]</scope>
    <source>
        <strain evidence="2">Foug A</strain>
    </source>
</reference>
<dbReference type="HOGENOM" id="CLU_1846304_0_0_1"/>
<accession>A0A0C3DAN6</accession>
<dbReference type="InParanoid" id="A0A0C3DAN6"/>
<sequence length="139" mass="15618">MDPQYFGEDLSSYTTIGNPAFPLPVDMQDTLGGNADLQSTIADISNTFQGYMDAATNSIPSDRVKAWSFLCQEQLTPQSASYWKVEIKRLYIEYLSYPTVFELVCVNIVKKGTNRQTTTALNNETFVGLIIDMLTHESR</sequence>
<name>A0A0C3DAN6_9AGAM</name>
<dbReference type="Proteomes" id="UP000053989">
    <property type="component" value="Unassembled WGS sequence"/>
</dbReference>
<dbReference type="EMBL" id="KN822095">
    <property type="protein sequence ID" value="KIM57800.1"/>
    <property type="molecule type" value="Genomic_DNA"/>
</dbReference>
<reference evidence="1 2" key="1">
    <citation type="submission" date="2014-04" db="EMBL/GenBank/DDBJ databases">
        <authorList>
            <consortium name="DOE Joint Genome Institute"/>
            <person name="Kuo A."/>
            <person name="Kohler A."/>
            <person name="Nagy L.G."/>
            <person name="Floudas D."/>
            <person name="Copeland A."/>
            <person name="Barry K.W."/>
            <person name="Cichocki N."/>
            <person name="Veneault-Fourrey C."/>
            <person name="LaButti K."/>
            <person name="Lindquist E.A."/>
            <person name="Lipzen A."/>
            <person name="Lundell T."/>
            <person name="Morin E."/>
            <person name="Murat C."/>
            <person name="Sun H."/>
            <person name="Tunlid A."/>
            <person name="Henrissat B."/>
            <person name="Grigoriev I.V."/>
            <person name="Hibbett D.S."/>
            <person name="Martin F."/>
            <person name="Nordberg H.P."/>
            <person name="Cantor M.N."/>
            <person name="Hua S.X."/>
        </authorList>
    </citation>
    <scope>NUCLEOTIDE SEQUENCE [LARGE SCALE GENOMIC DNA]</scope>
    <source>
        <strain evidence="1 2">Foug A</strain>
    </source>
</reference>
<keyword evidence="2" id="KW-1185">Reference proteome</keyword>
<evidence type="ECO:0000313" key="2">
    <source>
        <dbReference type="Proteomes" id="UP000053989"/>
    </source>
</evidence>
<dbReference type="AlphaFoldDB" id="A0A0C3DAN6"/>
<evidence type="ECO:0000313" key="1">
    <source>
        <dbReference type="EMBL" id="KIM57800.1"/>
    </source>
</evidence>